<evidence type="ECO:0000313" key="3">
    <source>
        <dbReference type="EMBL" id="MDS0244277.1"/>
    </source>
</evidence>
<accession>A0AAJ2HB88</accession>
<dbReference type="Proteomes" id="UP001183582">
    <property type="component" value="Unassembled WGS sequence"/>
</dbReference>
<name>A0AAJ2HB88_9MICO</name>
<dbReference type="RefSeq" id="WP_310890363.1">
    <property type="nucleotide sequence ID" value="NZ_BAAAGR010000001.1"/>
</dbReference>
<sequence length="466" mass="49640">MSALDLSARALVAATSTGELSPVEVIDDLARRVSGVATELNPFLAIDLDTARDTARSLQERPPEERGALHGLPLPLKDLERTADLPTTFGLSFPLAPDAPRTDGSFAARARAAGAILYAKTNTSAFGHKDVTENLIVGATTNPWDTTRTPGGSSGGSAALVAAGVAPVAHGTDAGGSVRFPASMVGVVGFKPSFGRLPRIPAPDLWAARGHHGFLANDVADIAFLMDALSGQDLRDPLSPAGSWRALPAAKAPRALYVETMFGQDVDVDVRRVMDEAIDALVEAGVDIRRGRIEWDDPIADGNIPMVAREWRLLGARAEREPELFDASHLEQIRAGAAVTADDLMRAQESRTKLYGAAAALFEDYELLLMPTMPLTAWRWDDEHPAINGVPTERGPGGRWMDVLLGNLTGWPAISVPCGWSKGLPVGLHITAAPLHDFACIDAAARFEEILQFTRPALPAQAATKR</sequence>
<dbReference type="InterPro" id="IPR000120">
    <property type="entry name" value="Amidase"/>
</dbReference>
<dbReference type="PANTHER" id="PTHR11895">
    <property type="entry name" value="TRANSAMIDASE"/>
    <property type="match status" value="1"/>
</dbReference>
<organism evidence="3 4">
    <name type="scientific">Microbacterium aurantiacum</name>
    <dbReference type="NCBI Taxonomy" id="162393"/>
    <lineage>
        <taxon>Bacteria</taxon>
        <taxon>Bacillati</taxon>
        <taxon>Actinomycetota</taxon>
        <taxon>Actinomycetes</taxon>
        <taxon>Micrococcales</taxon>
        <taxon>Microbacteriaceae</taxon>
        <taxon>Microbacterium</taxon>
    </lineage>
</organism>
<dbReference type="EMBL" id="JAHWXH010000001">
    <property type="protein sequence ID" value="MDS0244277.1"/>
    <property type="molecule type" value="Genomic_DNA"/>
</dbReference>
<evidence type="ECO:0000313" key="4">
    <source>
        <dbReference type="Proteomes" id="UP001183582"/>
    </source>
</evidence>
<dbReference type="GO" id="GO:0003824">
    <property type="term" value="F:catalytic activity"/>
    <property type="evidence" value="ECO:0007669"/>
    <property type="project" value="InterPro"/>
</dbReference>
<dbReference type="Pfam" id="PF01425">
    <property type="entry name" value="Amidase"/>
    <property type="match status" value="1"/>
</dbReference>
<dbReference type="PROSITE" id="PS00571">
    <property type="entry name" value="AMIDASES"/>
    <property type="match status" value="1"/>
</dbReference>
<dbReference type="Gene3D" id="3.90.1300.10">
    <property type="entry name" value="Amidase signature (AS) domain"/>
    <property type="match status" value="1"/>
</dbReference>
<dbReference type="InterPro" id="IPR036928">
    <property type="entry name" value="AS_sf"/>
</dbReference>
<reference evidence="3 4" key="1">
    <citation type="submission" date="2021-06" db="EMBL/GenBank/DDBJ databases">
        <title>Genome-based taxonomic framework of Microbacterium strains isolated from marine environment, the description of four new species and reclassification of four preexisting species.</title>
        <authorList>
            <person name="Lee S.D."/>
            <person name="Kim S.-M."/>
            <person name="Byeon Y.-S."/>
            <person name="Yang H.L."/>
            <person name="Kim I.S."/>
        </authorList>
    </citation>
    <scope>NUCLEOTIDE SEQUENCE [LARGE SCALE GENOMIC DNA]</scope>
    <source>
        <strain evidence="3 4">KACC 20514</strain>
    </source>
</reference>
<comment type="caution">
    <text evidence="3">The sequence shown here is derived from an EMBL/GenBank/DDBJ whole genome shotgun (WGS) entry which is preliminary data.</text>
</comment>
<dbReference type="InterPro" id="IPR023631">
    <property type="entry name" value="Amidase_dom"/>
</dbReference>
<evidence type="ECO:0000259" key="2">
    <source>
        <dbReference type="Pfam" id="PF01425"/>
    </source>
</evidence>
<dbReference type="SUPFAM" id="SSF75304">
    <property type="entry name" value="Amidase signature (AS) enzymes"/>
    <property type="match status" value="1"/>
</dbReference>
<dbReference type="GeneID" id="301456855"/>
<dbReference type="PANTHER" id="PTHR11895:SF7">
    <property type="entry name" value="GLUTAMYL-TRNA(GLN) AMIDOTRANSFERASE SUBUNIT A, MITOCHONDRIAL"/>
    <property type="match status" value="1"/>
</dbReference>
<evidence type="ECO:0000256" key="1">
    <source>
        <dbReference type="ARBA" id="ARBA00009199"/>
    </source>
</evidence>
<dbReference type="AlphaFoldDB" id="A0AAJ2HB88"/>
<proteinExistence type="inferred from homology"/>
<comment type="similarity">
    <text evidence="1">Belongs to the amidase family.</text>
</comment>
<gene>
    <name evidence="3" type="ORF">KZC50_01475</name>
</gene>
<feature type="domain" description="Amidase" evidence="2">
    <location>
        <begin position="24"/>
        <end position="440"/>
    </location>
</feature>
<dbReference type="InterPro" id="IPR020556">
    <property type="entry name" value="Amidase_CS"/>
</dbReference>
<protein>
    <submittedName>
        <fullName evidence="3">Amidase</fullName>
    </submittedName>
</protein>